<dbReference type="SUPFAM" id="SSF109604">
    <property type="entry name" value="HD-domain/PDEase-like"/>
    <property type="match status" value="1"/>
</dbReference>
<dbReference type="PANTHER" id="PTHR43155">
    <property type="entry name" value="CYCLIC DI-GMP PHOSPHODIESTERASE PA4108-RELATED"/>
    <property type="match status" value="1"/>
</dbReference>
<dbReference type="KEGG" id="vai:BU251_02075"/>
<evidence type="ECO:0000313" key="2">
    <source>
        <dbReference type="EMBL" id="QAT16602.1"/>
    </source>
</evidence>
<dbReference type="PROSITE" id="PS51832">
    <property type="entry name" value="HD_GYP"/>
    <property type="match status" value="1"/>
</dbReference>
<keyword evidence="3" id="KW-1185">Reference proteome</keyword>
<sequence>MKELDILFLLTRFIDKNGSVFAHGRRVAGIACAMAKKMGYCDEGIRHIHCAAVVHDIGKINVPQEIVNKPGCLSDHEIAIIRKHPELGFCLLKDTKPESIVAEVALQHHERMDGSGYPFGLCARDIHPVARIVAVADVIDAMTSLQAYRPALNMHDALGELMRNRGSLYDAGVVDASVSLFERGEYHV</sequence>
<dbReference type="Proteomes" id="UP000287243">
    <property type="component" value="Chromosome"/>
</dbReference>
<dbReference type="SMART" id="SM00471">
    <property type="entry name" value="HDc"/>
    <property type="match status" value="1"/>
</dbReference>
<evidence type="ECO:0000259" key="1">
    <source>
        <dbReference type="PROSITE" id="PS51832"/>
    </source>
</evidence>
<dbReference type="CDD" id="cd00077">
    <property type="entry name" value="HDc"/>
    <property type="match status" value="1"/>
</dbReference>
<organism evidence="2 3">
    <name type="scientific">Velamenicoccus archaeovorus</name>
    <dbReference type="NCBI Taxonomy" id="1930593"/>
    <lineage>
        <taxon>Bacteria</taxon>
        <taxon>Pseudomonadati</taxon>
        <taxon>Candidatus Omnitrophota</taxon>
        <taxon>Candidatus Velamenicoccus</taxon>
    </lineage>
</organism>
<accession>A0A410P3C5</accession>
<dbReference type="PANTHER" id="PTHR43155:SF2">
    <property type="entry name" value="CYCLIC DI-GMP PHOSPHODIESTERASE PA4108"/>
    <property type="match status" value="1"/>
</dbReference>
<name>A0A410P3C5_VELA1</name>
<dbReference type="OrthoDB" id="10822at2"/>
<dbReference type="Gene3D" id="1.10.3210.10">
    <property type="entry name" value="Hypothetical protein af1432"/>
    <property type="match status" value="1"/>
</dbReference>
<dbReference type="InterPro" id="IPR037522">
    <property type="entry name" value="HD_GYP_dom"/>
</dbReference>
<dbReference type="RefSeq" id="WP_128699238.1">
    <property type="nucleotide sequence ID" value="NZ_CP019384.1"/>
</dbReference>
<gene>
    <name evidence="2" type="ORF">BU251_02075</name>
</gene>
<protein>
    <submittedName>
        <fullName evidence="2">Response regulator/sensory box/HDIG domain protein</fullName>
    </submittedName>
</protein>
<dbReference type="EMBL" id="CP019384">
    <property type="protein sequence ID" value="QAT16602.1"/>
    <property type="molecule type" value="Genomic_DNA"/>
</dbReference>
<dbReference type="InterPro" id="IPR003607">
    <property type="entry name" value="HD/PDEase_dom"/>
</dbReference>
<feature type="domain" description="HD-GYP" evidence="1">
    <location>
        <begin position="1"/>
        <end position="188"/>
    </location>
</feature>
<evidence type="ECO:0000313" key="3">
    <source>
        <dbReference type="Proteomes" id="UP000287243"/>
    </source>
</evidence>
<dbReference type="Pfam" id="PF13487">
    <property type="entry name" value="HD_5"/>
    <property type="match status" value="1"/>
</dbReference>
<dbReference type="AlphaFoldDB" id="A0A410P3C5"/>
<reference evidence="2 3" key="1">
    <citation type="submission" date="2017-01" db="EMBL/GenBank/DDBJ databases">
        <title>First insights into the biology of 'candidatus Vampirococcus archaeovorus'.</title>
        <authorList>
            <person name="Kizina J."/>
            <person name="Jordan S."/>
            <person name="Stueber K."/>
            <person name="Reinhardt R."/>
            <person name="Harder J."/>
        </authorList>
    </citation>
    <scope>NUCLEOTIDE SEQUENCE [LARGE SCALE GENOMIC DNA]</scope>
    <source>
        <strain evidence="2 3">LiM</strain>
    </source>
</reference>
<proteinExistence type="predicted"/>